<name>A0ABR1U5S3_9PEZI</name>
<evidence type="ECO:0000256" key="1">
    <source>
        <dbReference type="SAM" id="MobiDB-lite"/>
    </source>
</evidence>
<evidence type="ECO:0000313" key="2">
    <source>
        <dbReference type="EMBL" id="KAK8054249.1"/>
    </source>
</evidence>
<feature type="compositionally biased region" description="Acidic residues" evidence="1">
    <location>
        <begin position="168"/>
        <end position="181"/>
    </location>
</feature>
<feature type="compositionally biased region" description="Gly residues" evidence="1">
    <location>
        <begin position="190"/>
        <end position="210"/>
    </location>
</feature>
<comment type="caution">
    <text evidence="2">The sequence shown here is derived from an EMBL/GenBank/DDBJ whole genome shotgun (WGS) entry which is preliminary data.</text>
</comment>
<keyword evidence="3" id="KW-1185">Reference proteome</keyword>
<evidence type="ECO:0000313" key="3">
    <source>
        <dbReference type="Proteomes" id="UP001446871"/>
    </source>
</evidence>
<organism evidence="2 3">
    <name type="scientific">Apiospora saccharicola</name>
    <dbReference type="NCBI Taxonomy" id="335842"/>
    <lineage>
        <taxon>Eukaryota</taxon>
        <taxon>Fungi</taxon>
        <taxon>Dikarya</taxon>
        <taxon>Ascomycota</taxon>
        <taxon>Pezizomycotina</taxon>
        <taxon>Sordariomycetes</taxon>
        <taxon>Xylariomycetidae</taxon>
        <taxon>Amphisphaeriales</taxon>
        <taxon>Apiosporaceae</taxon>
        <taxon>Apiospora</taxon>
    </lineage>
</organism>
<sequence length="210" mass="23102">MAPKKTITKKKAAKPRRQPSRPSRSSRRQAQPQPPQSRPQSSPPLLRADLAWSEHGFRGVLVEGGRYVQCELPTLRPQNPNHFRCTAKIRNEERALQSHYGKEHVGTSAHARDTEKHAGRPYKCAESCGADHASWTEHLAQIRSKRHHKWTGPAARIKKAGYVLNAGDEEEQDDDDDDNLPEDQPFWEGNGNGNGGQGPSGGAAGGLIAA</sequence>
<dbReference type="EMBL" id="JAQQWM010000008">
    <property type="protein sequence ID" value="KAK8054249.1"/>
    <property type="molecule type" value="Genomic_DNA"/>
</dbReference>
<feature type="compositionally biased region" description="Basic residues" evidence="1">
    <location>
        <begin position="1"/>
        <end position="27"/>
    </location>
</feature>
<protein>
    <recommendedName>
        <fullName evidence="4">C2H2-type domain-containing protein</fullName>
    </recommendedName>
</protein>
<feature type="region of interest" description="Disordered" evidence="1">
    <location>
        <begin position="168"/>
        <end position="210"/>
    </location>
</feature>
<evidence type="ECO:0008006" key="4">
    <source>
        <dbReference type="Google" id="ProtNLM"/>
    </source>
</evidence>
<proteinExistence type="predicted"/>
<dbReference type="Proteomes" id="UP001446871">
    <property type="component" value="Unassembled WGS sequence"/>
</dbReference>
<accession>A0ABR1U5S3</accession>
<feature type="region of interest" description="Disordered" evidence="1">
    <location>
        <begin position="1"/>
        <end position="47"/>
    </location>
</feature>
<reference evidence="2 3" key="1">
    <citation type="submission" date="2023-01" db="EMBL/GenBank/DDBJ databases">
        <title>Analysis of 21 Apiospora genomes using comparative genomics revels a genus with tremendous synthesis potential of carbohydrate active enzymes and secondary metabolites.</title>
        <authorList>
            <person name="Sorensen T."/>
        </authorList>
    </citation>
    <scope>NUCLEOTIDE SEQUENCE [LARGE SCALE GENOMIC DNA]</scope>
    <source>
        <strain evidence="2 3">CBS 83171</strain>
    </source>
</reference>
<gene>
    <name evidence="2" type="ORF">PG996_013550</name>
</gene>